<reference evidence="6 7" key="1">
    <citation type="submission" date="2019-09" db="EMBL/GenBank/DDBJ databases">
        <authorList>
            <person name="Depoorter E."/>
        </authorList>
    </citation>
    <scope>NUCLEOTIDE SEQUENCE [LARGE SCALE GENOMIC DNA]</scope>
    <source>
        <strain evidence="6">LMG 24064</strain>
    </source>
</reference>
<dbReference type="InterPro" id="IPR018490">
    <property type="entry name" value="cNMP-bd_dom_sf"/>
</dbReference>
<organism evidence="6 7">
    <name type="scientific">Burkholderia latens</name>
    <dbReference type="NCBI Taxonomy" id="488446"/>
    <lineage>
        <taxon>Bacteria</taxon>
        <taxon>Pseudomonadati</taxon>
        <taxon>Pseudomonadota</taxon>
        <taxon>Betaproteobacteria</taxon>
        <taxon>Burkholderiales</taxon>
        <taxon>Burkholderiaceae</taxon>
        <taxon>Burkholderia</taxon>
        <taxon>Burkholderia cepacia complex</taxon>
    </lineage>
</organism>
<dbReference type="InterPro" id="IPR000595">
    <property type="entry name" value="cNMP-bd_dom"/>
</dbReference>
<dbReference type="Gene3D" id="1.10.10.10">
    <property type="entry name" value="Winged helix-like DNA-binding domain superfamily/Winged helix DNA-binding domain"/>
    <property type="match status" value="1"/>
</dbReference>
<keyword evidence="1" id="KW-0805">Transcription regulation</keyword>
<feature type="domain" description="HTH crp-type" evidence="5">
    <location>
        <begin position="188"/>
        <end position="236"/>
    </location>
</feature>
<dbReference type="SMART" id="SM00100">
    <property type="entry name" value="cNMP"/>
    <property type="match status" value="1"/>
</dbReference>
<gene>
    <name evidence="6" type="ORF">BLA24064_05628</name>
</gene>
<dbReference type="EMBL" id="CABVPL010000059">
    <property type="protein sequence ID" value="VWC17603.1"/>
    <property type="molecule type" value="Genomic_DNA"/>
</dbReference>
<dbReference type="Pfam" id="PF13545">
    <property type="entry name" value="HTH_Crp_2"/>
    <property type="match status" value="1"/>
</dbReference>
<dbReference type="PANTHER" id="PTHR24567">
    <property type="entry name" value="CRP FAMILY TRANSCRIPTIONAL REGULATORY PROTEIN"/>
    <property type="match status" value="1"/>
</dbReference>
<dbReference type="Gene3D" id="2.60.120.10">
    <property type="entry name" value="Jelly Rolls"/>
    <property type="match status" value="1"/>
</dbReference>
<dbReference type="CDD" id="cd00038">
    <property type="entry name" value="CAP_ED"/>
    <property type="match status" value="1"/>
</dbReference>
<dbReference type="SMART" id="SM00419">
    <property type="entry name" value="HTH_CRP"/>
    <property type="match status" value="1"/>
</dbReference>
<dbReference type="GO" id="GO:0003700">
    <property type="term" value="F:DNA-binding transcription factor activity"/>
    <property type="evidence" value="ECO:0007669"/>
    <property type="project" value="TreeGrafter"/>
</dbReference>
<dbReference type="InterPro" id="IPR012318">
    <property type="entry name" value="HTH_CRP"/>
</dbReference>
<dbReference type="Proteomes" id="UP000494222">
    <property type="component" value="Unassembled WGS sequence"/>
</dbReference>
<dbReference type="SUPFAM" id="SSF51206">
    <property type="entry name" value="cAMP-binding domain-like"/>
    <property type="match status" value="1"/>
</dbReference>
<evidence type="ECO:0000313" key="6">
    <source>
        <dbReference type="EMBL" id="VWC17603.1"/>
    </source>
</evidence>
<dbReference type="InterPro" id="IPR036388">
    <property type="entry name" value="WH-like_DNA-bd_sf"/>
</dbReference>
<evidence type="ECO:0000256" key="3">
    <source>
        <dbReference type="ARBA" id="ARBA00023163"/>
    </source>
</evidence>
<evidence type="ECO:0000256" key="2">
    <source>
        <dbReference type="ARBA" id="ARBA00023125"/>
    </source>
</evidence>
<evidence type="ECO:0000256" key="1">
    <source>
        <dbReference type="ARBA" id="ARBA00023015"/>
    </source>
</evidence>
<dbReference type="PANTHER" id="PTHR24567:SF74">
    <property type="entry name" value="HTH-TYPE TRANSCRIPTIONAL REGULATOR ARCR"/>
    <property type="match status" value="1"/>
</dbReference>
<name>A0A6P2Q779_9BURK</name>
<dbReference type="GO" id="GO:0005829">
    <property type="term" value="C:cytosol"/>
    <property type="evidence" value="ECO:0007669"/>
    <property type="project" value="TreeGrafter"/>
</dbReference>
<protein>
    <submittedName>
        <fullName evidence="6">Crp/FNR family transcriptional regulator</fullName>
    </submittedName>
</protein>
<dbReference type="AlphaFoldDB" id="A0A6P2Q779"/>
<keyword evidence="2" id="KW-0238">DNA-binding</keyword>
<evidence type="ECO:0000313" key="7">
    <source>
        <dbReference type="Proteomes" id="UP000494222"/>
    </source>
</evidence>
<dbReference type="InterPro" id="IPR036390">
    <property type="entry name" value="WH_DNA-bd_sf"/>
</dbReference>
<dbReference type="GO" id="GO:0003677">
    <property type="term" value="F:DNA binding"/>
    <property type="evidence" value="ECO:0007669"/>
    <property type="project" value="UniProtKB-KW"/>
</dbReference>
<feature type="domain" description="Cyclic nucleotide-binding" evidence="4">
    <location>
        <begin position="38"/>
        <end position="156"/>
    </location>
</feature>
<dbReference type="InterPro" id="IPR014710">
    <property type="entry name" value="RmlC-like_jellyroll"/>
</dbReference>
<sequence>MPCNRPLRGCAVTHQANDAAAHPSGMIDFSHSFDTNRFLAALDRDERAALIANLQLVHLKSGQVLCEPGEMLAAVYLPVTTAISLQYVSSGGMTLEVAEIGSESIVCDDVIGGSGRMPCRAVACRDGFVYRLDRRIFAAAFDASPVIRHLVFVCVRLLMAQVSQITFCSRHHVLKHQLCRWFLLAYDRSRSIEIQVTHSMLAQMLGVRRETVTDAAGEIQKLGLIRQYRSSIVLGDLGGLEKLSCGCRAIVRDEMKRILSADSGVAAAARA</sequence>
<dbReference type="SUPFAM" id="SSF46785">
    <property type="entry name" value="Winged helix' DNA-binding domain"/>
    <property type="match status" value="1"/>
</dbReference>
<proteinExistence type="predicted"/>
<dbReference type="InterPro" id="IPR050397">
    <property type="entry name" value="Env_Response_Regulators"/>
</dbReference>
<evidence type="ECO:0000259" key="4">
    <source>
        <dbReference type="SMART" id="SM00100"/>
    </source>
</evidence>
<accession>A0A6P2Q779</accession>
<keyword evidence="3" id="KW-0804">Transcription</keyword>
<evidence type="ECO:0000259" key="5">
    <source>
        <dbReference type="SMART" id="SM00419"/>
    </source>
</evidence>